<feature type="compositionally biased region" description="Pro residues" evidence="1">
    <location>
        <begin position="75"/>
        <end position="151"/>
    </location>
</feature>
<reference evidence="2 3" key="1">
    <citation type="submission" date="2019-07" db="EMBL/GenBank/DDBJ databases">
        <title>Chromosome genome assembly for large yellow croaker.</title>
        <authorList>
            <person name="Xiao S."/>
        </authorList>
    </citation>
    <scope>NUCLEOTIDE SEQUENCE [LARGE SCALE GENOMIC DNA]</scope>
    <source>
        <strain evidence="2">JMULYC20181020</strain>
        <tissue evidence="2">Muscle</tissue>
    </source>
</reference>
<feature type="region of interest" description="Disordered" evidence="1">
    <location>
        <begin position="59"/>
        <end position="157"/>
    </location>
</feature>
<keyword evidence="3" id="KW-1185">Reference proteome</keyword>
<evidence type="ECO:0000313" key="3">
    <source>
        <dbReference type="Proteomes" id="UP000424527"/>
    </source>
</evidence>
<dbReference type="AlphaFoldDB" id="A0A6G0J7H2"/>
<accession>A0A6G0J7H2</accession>
<protein>
    <submittedName>
        <fullName evidence="2">Uncharacterized protein</fullName>
    </submittedName>
</protein>
<comment type="caution">
    <text evidence="2">The sequence shown here is derived from an EMBL/GenBank/DDBJ whole genome shotgun (WGS) entry which is preliminary data.</text>
</comment>
<proteinExistence type="predicted"/>
<gene>
    <name evidence="2" type="ORF">D5F01_LYC02070</name>
</gene>
<name>A0A6G0J7H2_LARCR</name>
<organism evidence="2 3">
    <name type="scientific">Larimichthys crocea</name>
    <name type="common">Large yellow croaker</name>
    <name type="synonym">Pseudosciaena crocea</name>
    <dbReference type="NCBI Taxonomy" id="215358"/>
    <lineage>
        <taxon>Eukaryota</taxon>
        <taxon>Metazoa</taxon>
        <taxon>Chordata</taxon>
        <taxon>Craniata</taxon>
        <taxon>Vertebrata</taxon>
        <taxon>Euteleostomi</taxon>
        <taxon>Actinopterygii</taxon>
        <taxon>Neopterygii</taxon>
        <taxon>Teleostei</taxon>
        <taxon>Neoteleostei</taxon>
        <taxon>Acanthomorphata</taxon>
        <taxon>Eupercaria</taxon>
        <taxon>Sciaenidae</taxon>
        <taxon>Larimichthys</taxon>
    </lineage>
</organism>
<dbReference type="EMBL" id="REGW02000002">
    <property type="protein sequence ID" value="KAE8299660.1"/>
    <property type="molecule type" value="Genomic_DNA"/>
</dbReference>
<evidence type="ECO:0000256" key="1">
    <source>
        <dbReference type="SAM" id="MobiDB-lite"/>
    </source>
</evidence>
<sequence length="277" mass="30741">MGQRFAPSYANIYMTLRTRGYSKRFLRYIKNQTLAALAPTHSLTARAPAQVSLHTQEQGLVPNPNLYPNQGLYPTPNPNLDPNPLPNPNPSPHPHPNPSPHPNPNLSPHPNPNPYLSPSPNPNLSPYPSPNLSPNPNLPPNPNPNPKPSIPYPNQGLHPNTTITHIIPFISTFSHKTTGLHHIIKQNFSHLQVQHPAFHNSKTISAYRRNKNLQDILVHSKYTDHRPPVGPLAPRSQCSLPGMIGSLPLPGFRTRILRDGEQEQILLAKPLPGYNSQ</sequence>
<dbReference type="Proteomes" id="UP000424527">
    <property type="component" value="Unassembled WGS sequence"/>
</dbReference>
<evidence type="ECO:0000313" key="2">
    <source>
        <dbReference type="EMBL" id="KAE8299660.1"/>
    </source>
</evidence>